<proteinExistence type="predicted"/>
<dbReference type="Proteomes" id="UP000027138">
    <property type="component" value="Unassembled WGS sequence"/>
</dbReference>
<reference evidence="2 3" key="1">
    <citation type="journal article" date="2014" name="PLoS ONE">
        <title>Global Analysis of Gene Expression Profiles in Physic Nut (Jatropha curcas L.) Seedlings Exposed to Salt Stress.</title>
        <authorList>
            <person name="Zhang L."/>
            <person name="Zhang C."/>
            <person name="Wu P."/>
            <person name="Chen Y."/>
            <person name="Li M."/>
            <person name="Jiang H."/>
            <person name="Wu G."/>
        </authorList>
    </citation>
    <scope>NUCLEOTIDE SEQUENCE [LARGE SCALE GENOMIC DNA]</scope>
    <source>
        <strain evidence="3">cv. GZQX0401</strain>
        <tissue evidence="2">Young leaves</tissue>
    </source>
</reference>
<evidence type="ECO:0000256" key="1">
    <source>
        <dbReference type="SAM" id="MobiDB-lite"/>
    </source>
</evidence>
<evidence type="ECO:0000313" key="3">
    <source>
        <dbReference type="Proteomes" id="UP000027138"/>
    </source>
</evidence>
<keyword evidence="3" id="KW-1185">Reference proteome</keyword>
<feature type="compositionally biased region" description="Polar residues" evidence="1">
    <location>
        <begin position="70"/>
        <end position="80"/>
    </location>
</feature>
<name>A0A067LHK2_JATCU</name>
<sequence length="148" mass="15444">MARSRAVDLDASGSGPHGGCGRGHSTCGRGGTIPPPSSSDKSGASSSAQPLVPQSLPSTPSSSAPLSRPVKSSPTSQSPTALDAFRMGRGYDGYANNALEKLCALRYADFTYRMRKSDPDTADNTLVTPTNTTIHPTDTPATLRHWIV</sequence>
<accession>A0A067LHK2</accession>
<evidence type="ECO:0000313" key="2">
    <source>
        <dbReference type="EMBL" id="KDP43679.1"/>
    </source>
</evidence>
<dbReference type="AlphaFoldDB" id="A0A067LHK2"/>
<feature type="compositionally biased region" description="Low complexity" evidence="1">
    <location>
        <begin position="38"/>
        <end position="69"/>
    </location>
</feature>
<feature type="region of interest" description="Disordered" evidence="1">
    <location>
        <begin position="1"/>
        <end position="82"/>
    </location>
</feature>
<protein>
    <submittedName>
        <fullName evidence="2">Uncharacterized protein</fullName>
    </submittedName>
</protein>
<organism evidence="2 3">
    <name type="scientific">Jatropha curcas</name>
    <name type="common">Barbados nut</name>
    <dbReference type="NCBI Taxonomy" id="180498"/>
    <lineage>
        <taxon>Eukaryota</taxon>
        <taxon>Viridiplantae</taxon>
        <taxon>Streptophyta</taxon>
        <taxon>Embryophyta</taxon>
        <taxon>Tracheophyta</taxon>
        <taxon>Spermatophyta</taxon>
        <taxon>Magnoliopsida</taxon>
        <taxon>eudicotyledons</taxon>
        <taxon>Gunneridae</taxon>
        <taxon>Pentapetalae</taxon>
        <taxon>rosids</taxon>
        <taxon>fabids</taxon>
        <taxon>Malpighiales</taxon>
        <taxon>Euphorbiaceae</taxon>
        <taxon>Crotonoideae</taxon>
        <taxon>Jatropheae</taxon>
        <taxon>Jatropha</taxon>
    </lineage>
</organism>
<gene>
    <name evidence="2" type="ORF">JCGZ_24137</name>
</gene>
<dbReference type="EMBL" id="KK914263">
    <property type="protein sequence ID" value="KDP43679.1"/>
    <property type="molecule type" value="Genomic_DNA"/>
</dbReference>